<dbReference type="EMBL" id="GBXM01031708">
    <property type="protein sequence ID" value="JAH76869.1"/>
    <property type="molecule type" value="Transcribed_RNA"/>
</dbReference>
<accession>A0A0E9VFH1</accession>
<sequence length="47" mass="5257">MRPRAPFCGTAMVSLSDVLLHAGERLNHHKICGRVFLTKDKTVLCFS</sequence>
<protein>
    <submittedName>
        <fullName evidence="1">Uncharacterized protein</fullName>
    </submittedName>
</protein>
<reference evidence="1" key="2">
    <citation type="journal article" date="2015" name="Fish Shellfish Immunol.">
        <title>Early steps in the European eel (Anguilla anguilla)-Vibrio vulnificus interaction in the gills: Role of the RtxA13 toxin.</title>
        <authorList>
            <person name="Callol A."/>
            <person name="Pajuelo D."/>
            <person name="Ebbesson L."/>
            <person name="Teles M."/>
            <person name="MacKenzie S."/>
            <person name="Amaro C."/>
        </authorList>
    </citation>
    <scope>NUCLEOTIDE SEQUENCE</scope>
</reference>
<evidence type="ECO:0000313" key="1">
    <source>
        <dbReference type="EMBL" id="JAH76869.1"/>
    </source>
</evidence>
<reference evidence="1" key="1">
    <citation type="submission" date="2014-11" db="EMBL/GenBank/DDBJ databases">
        <authorList>
            <person name="Amaro Gonzalez C."/>
        </authorList>
    </citation>
    <scope>NUCLEOTIDE SEQUENCE</scope>
</reference>
<organism evidence="1">
    <name type="scientific">Anguilla anguilla</name>
    <name type="common">European freshwater eel</name>
    <name type="synonym">Muraena anguilla</name>
    <dbReference type="NCBI Taxonomy" id="7936"/>
    <lineage>
        <taxon>Eukaryota</taxon>
        <taxon>Metazoa</taxon>
        <taxon>Chordata</taxon>
        <taxon>Craniata</taxon>
        <taxon>Vertebrata</taxon>
        <taxon>Euteleostomi</taxon>
        <taxon>Actinopterygii</taxon>
        <taxon>Neopterygii</taxon>
        <taxon>Teleostei</taxon>
        <taxon>Anguilliformes</taxon>
        <taxon>Anguillidae</taxon>
        <taxon>Anguilla</taxon>
    </lineage>
</organism>
<proteinExistence type="predicted"/>
<name>A0A0E9VFH1_ANGAN</name>
<dbReference type="AlphaFoldDB" id="A0A0E9VFH1"/>